<dbReference type="CDD" id="cd17574">
    <property type="entry name" value="REC_OmpR"/>
    <property type="match status" value="1"/>
</dbReference>
<evidence type="ECO:0000256" key="6">
    <source>
        <dbReference type="PROSITE-ProRule" id="PRU00169"/>
    </source>
</evidence>
<evidence type="ECO:0000256" key="5">
    <source>
        <dbReference type="ARBA" id="ARBA00023163"/>
    </source>
</evidence>
<dbReference type="RefSeq" id="WP_209742647.1">
    <property type="nucleotide sequence ID" value="NZ_JBHSMH010000005.1"/>
</dbReference>
<feature type="DNA-binding region" description="OmpR/PhoB-type" evidence="7">
    <location>
        <begin position="140"/>
        <end position="239"/>
    </location>
</feature>
<dbReference type="CDD" id="cd00383">
    <property type="entry name" value="trans_reg_C"/>
    <property type="match status" value="1"/>
</dbReference>
<dbReference type="Gene3D" id="3.40.50.2300">
    <property type="match status" value="1"/>
</dbReference>
<reference evidence="11" key="1">
    <citation type="journal article" date="2019" name="Int. J. Syst. Evol. Microbiol.">
        <title>The Global Catalogue of Microorganisms (GCM) 10K type strain sequencing project: providing services to taxonomists for standard genome sequencing and annotation.</title>
        <authorList>
            <consortium name="The Broad Institute Genomics Platform"/>
            <consortium name="The Broad Institute Genome Sequencing Center for Infectious Disease"/>
            <person name="Wu L."/>
            <person name="Ma J."/>
        </authorList>
    </citation>
    <scope>NUCLEOTIDE SEQUENCE [LARGE SCALE GENOMIC DNA]</scope>
    <source>
        <strain evidence="11">CCUG 57113</strain>
    </source>
</reference>
<protein>
    <submittedName>
        <fullName evidence="10">Response regulator transcription factor</fullName>
    </submittedName>
</protein>
<comment type="caution">
    <text evidence="10">The sequence shown here is derived from an EMBL/GenBank/DDBJ whole genome shotgun (WGS) entry which is preliminary data.</text>
</comment>
<dbReference type="PROSITE" id="PS51755">
    <property type="entry name" value="OMPR_PHOB"/>
    <property type="match status" value="1"/>
</dbReference>
<evidence type="ECO:0000256" key="7">
    <source>
        <dbReference type="PROSITE-ProRule" id="PRU01091"/>
    </source>
</evidence>
<evidence type="ECO:0000256" key="1">
    <source>
        <dbReference type="ARBA" id="ARBA00022553"/>
    </source>
</evidence>
<keyword evidence="5" id="KW-0804">Transcription</keyword>
<evidence type="ECO:0000313" key="11">
    <source>
        <dbReference type="Proteomes" id="UP001596105"/>
    </source>
</evidence>
<keyword evidence="2" id="KW-0902">Two-component regulatory system</keyword>
<proteinExistence type="predicted"/>
<feature type="domain" description="OmpR/PhoB-type" evidence="9">
    <location>
        <begin position="140"/>
        <end position="239"/>
    </location>
</feature>
<dbReference type="InterPro" id="IPR001867">
    <property type="entry name" value="OmpR/PhoB-type_DNA-bd"/>
</dbReference>
<dbReference type="InterPro" id="IPR039420">
    <property type="entry name" value="WalR-like"/>
</dbReference>
<dbReference type="InterPro" id="IPR016032">
    <property type="entry name" value="Sig_transdc_resp-reg_C-effctor"/>
</dbReference>
<evidence type="ECO:0000259" key="9">
    <source>
        <dbReference type="PROSITE" id="PS51755"/>
    </source>
</evidence>
<accession>A0ABW0LNY4</accession>
<dbReference type="InterPro" id="IPR036388">
    <property type="entry name" value="WH-like_DNA-bd_sf"/>
</dbReference>
<dbReference type="Proteomes" id="UP001596105">
    <property type="component" value="Unassembled WGS sequence"/>
</dbReference>
<sequence length="239" mass="27034">MTKRKVLIVEDDQAIAELERDYLEVHGYEVTLRADGRQALEEALEQAYDLIILDVMLPGMDGFDILRRVRETKFIPVLMVSARKEDIDKIRGLGLGADDYVTKPFSPSELVARVKAHLERYDRLTGTAAGAGSSSPVRKMRELNIRGLAIQVDARRVTLDGQEITMTAKEFDLLLFLAENPDRVYSKEELLDKVWGIDNFGDSATVTVHVGKIRDKIQKDPAKHQFIETVWGAGYRFKV</sequence>
<dbReference type="InterPro" id="IPR011006">
    <property type="entry name" value="CheY-like_superfamily"/>
</dbReference>
<dbReference type="PANTHER" id="PTHR48111:SF26">
    <property type="entry name" value="STAGE 0 SPORULATION PROTEIN A HOMOLOG"/>
    <property type="match status" value="1"/>
</dbReference>
<dbReference type="Pfam" id="PF00486">
    <property type="entry name" value="Trans_reg_C"/>
    <property type="match status" value="1"/>
</dbReference>
<evidence type="ECO:0000256" key="3">
    <source>
        <dbReference type="ARBA" id="ARBA00023015"/>
    </source>
</evidence>
<feature type="modified residue" description="4-aspartylphosphate" evidence="6">
    <location>
        <position position="54"/>
    </location>
</feature>
<feature type="domain" description="Response regulatory" evidence="8">
    <location>
        <begin position="5"/>
        <end position="118"/>
    </location>
</feature>
<evidence type="ECO:0000313" key="10">
    <source>
        <dbReference type="EMBL" id="MFC5467499.1"/>
    </source>
</evidence>
<dbReference type="SUPFAM" id="SSF52172">
    <property type="entry name" value="CheY-like"/>
    <property type="match status" value="1"/>
</dbReference>
<evidence type="ECO:0000256" key="4">
    <source>
        <dbReference type="ARBA" id="ARBA00023125"/>
    </source>
</evidence>
<name>A0ABW0LNY4_9BACL</name>
<dbReference type="Gene3D" id="1.10.10.10">
    <property type="entry name" value="Winged helix-like DNA-binding domain superfamily/Winged helix DNA-binding domain"/>
    <property type="match status" value="1"/>
</dbReference>
<dbReference type="SMART" id="SM00862">
    <property type="entry name" value="Trans_reg_C"/>
    <property type="match status" value="1"/>
</dbReference>
<gene>
    <name evidence="10" type="ORF">ACFPPD_02135</name>
</gene>
<evidence type="ECO:0000256" key="2">
    <source>
        <dbReference type="ARBA" id="ARBA00023012"/>
    </source>
</evidence>
<evidence type="ECO:0000259" key="8">
    <source>
        <dbReference type="PROSITE" id="PS50110"/>
    </source>
</evidence>
<organism evidence="10 11">
    <name type="scientific">Cohnella suwonensis</name>
    <dbReference type="NCBI Taxonomy" id="696072"/>
    <lineage>
        <taxon>Bacteria</taxon>
        <taxon>Bacillati</taxon>
        <taxon>Bacillota</taxon>
        <taxon>Bacilli</taxon>
        <taxon>Bacillales</taxon>
        <taxon>Paenibacillaceae</taxon>
        <taxon>Cohnella</taxon>
    </lineage>
</organism>
<dbReference type="SUPFAM" id="SSF46894">
    <property type="entry name" value="C-terminal effector domain of the bipartite response regulators"/>
    <property type="match status" value="1"/>
</dbReference>
<dbReference type="Gene3D" id="6.10.250.690">
    <property type="match status" value="1"/>
</dbReference>
<keyword evidence="11" id="KW-1185">Reference proteome</keyword>
<dbReference type="EMBL" id="JBHSMH010000005">
    <property type="protein sequence ID" value="MFC5467499.1"/>
    <property type="molecule type" value="Genomic_DNA"/>
</dbReference>
<dbReference type="PROSITE" id="PS50110">
    <property type="entry name" value="RESPONSE_REGULATORY"/>
    <property type="match status" value="1"/>
</dbReference>
<dbReference type="InterPro" id="IPR001789">
    <property type="entry name" value="Sig_transdc_resp-reg_receiver"/>
</dbReference>
<keyword evidence="3" id="KW-0805">Transcription regulation</keyword>
<keyword evidence="4 7" id="KW-0238">DNA-binding</keyword>
<dbReference type="PANTHER" id="PTHR48111">
    <property type="entry name" value="REGULATOR OF RPOS"/>
    <property type="match status" value="1"/>
</dbReference>
<keyword evidence="1 6" id="KW-0597">Phosphoprotein</keyword>
<dbReference type="SMART" id="SM00448">
    <property type="entry name" value="REC"/>
    <property type="match status" value="1"/>
</dbReference>
<dbReference type="Pfam" id="PF00072">
    <property type="entry name" value="Response_reg"/>
    <property type="match status" value="1"/>
</dbReference>